<protein>
    <submittedName>
        <fullName evidence="2">Short-chain dehydrogenase/reductase</fullName>
    </submittedName>
</protein>
<evidence type="ECO:0000313" key="3">
    <source>
        <dbReference type="Proteomes" id="UP000650628"/>
    </source>
</evidence>
<dbReference type="PRINTS" id="PR00081">
    <property type="entry name" value="GDHRDH"/>
</dbReference>
<dbReference type="GO" id="GO:0008202">
    <property type="term" value="P:steroid metabolic process"/>
    <property type="evidence" value="ECO:0007669"/>
    <property type="project" value="TreeGrafter"/>
</dbReference>
<dbReference type="InterPro" id="IPR036291">
    <property type="entry name" value="NAD(P)-bd_dom_sf"/>
</dbReference>
<comment type="similarity">
    <text evidence="1">Belongs to the short-chain dehydrogenases/reductases (SDR) family.</text>
</comment>
<dbReference type="EMBL" id="BOOO01000034">
    <property type="protein sequence ID" value="GII32376.1"/>
    <property type="molecule type" value="Genomic_DNA"/>
</dbReference>
<comment type="caution">
    <text evidence="2">The sequence shown here is derived from an EMBL/GenBank/DDBJ whole genome shotgun (WGS) entry which is preliminary data.</text>
</comment>
<dbReference type="GO" id="GO:0016491">
    <property type="term" value="F:oxidoreductase activity"/>
    <property type="evidence" value="ECO:0007669"/>
    <property type="project" value="TreeGrafter"/>
</dbReference>
<reference evidence="2 3" key="1">
    <citation type="submission" date="2021-01" db="EMBL/GenBank/DDBJ databases">
        <title>Whole genome shotgun sequence of Planotetraspora mira NBRC 15435.</title>
        <authorList>
            <person name="Komaki H."/>
            <person name="Tamura T."/>
        </authorList>
    </citation>
    <scope>NUCLEOTIDE SEQUENCE [LARGE SCALE GENOMIC DNA]</scope>
    <source>
        <strain evidence="2 3">NBRC 15435</strain>
    </source>
</reference>
<dbReference type="SUPFAM" id="SSF51735">
    <property type="entry name" value="NAD(P)-binding Rossmann-fold domains"/>
    <property type="match status" value="1"/>
</dbReference>
<name>A0A8J3X9G1_9ACTN</name>
<dbReference type="InterPro" id="IPR002347">
    <property type="entry name" value="SDR_fam"/>
</dbReference>
<organism evidence="2 3">
    <name type="scientific">Planotetraspora mira</name>
    <dbReference type="NCBI Taxonomy" id="58121"/>
    <lineage>
        <taxon>Bacteria</taxon>
        <taxon>Bacillati</taxon>
        <taxon>Actinomycetota</taxon>
        <taxon>Actinomycetes</taxon>
        <taxon>Streptosporangiales</taxon>
        <taxon>Streptosporangiaceae</taxon>
        <taxon>Planotetraspora</taxon>
    </lineage>
</organism>
<dbReference type="PANTHER" id="PTHR43313:SF1">
    <property type="entry name" value="3BETA-HYDROXYSTEROID DEHYDROGENASE DHS-16"/>
    <property type="match status" value="1"/>
</dbReference>
<proteinExistence type="inferred from homology"/>
<keyword evidence="3" id="KW-1185">Reference proteome</keyword>
<accession>A0A8J3X9G1</accession>
<dbReference type="Proteomes" id="UP000650628">
    <property type="component" value="Unassembled WGS sequence"/>
</dbReference>
<gene>
    <name evidence="2" type="ORF">Pmi06nite_58180</name>
</gene>
<dbReference type="AlphaFoldDB" id="A0A8J3X9G1"/>
<dbReference type="PANTHER" id="PTHR43313">
    <property type="entry name" value="SHORT-CHAIN DEHYDROGENASE/REDUCTASE FAMILY 9C"/>
    <property type="match status" value="1"/>
</dbReference>
<dbReference type="Gene3D" id="3.40.50.720">
    <property type="entry name" value="NAD(P)-binding Rossmann-like Domain"/>
    <property type="match status" value="1"/>
</dbReference>
<sequence>MLVTGAAGGIGTATTLRLAELGFTVYAGVRSEAPHLAKQPRVRVVQMDVTDPVAVEAAATVITKETGGLHAVINNAGIIVQGPLELVPPGELRRQFEVNVYGPAQVTQAFLPLLRAGHGRLINVSAATARVAFPFMGPISASKAALDSLSHALRVELASWGIPVVIVDPGSADTPIFAKAEKAAAAALAHTPADRADLYAPALEAMGRAMARQKPGPVDPAVKLIVEAVQAEHPKPRYVASSARVMTVLSRLPLRTRDRLLARSLGLKATR</sequence>
<dbReference type="PRINTS" id="PR00080">
    <property type="entry name" value="SDRFAMILY"/>
</dbReference>
<dbReference type="CDD" id="cd05374">
    <property type="entry name" value="17beta-HSD-like_SDR_c"/>
    <property type="match status" value="1"/>
</dbReference>
<evidence type="ECO:0000313" key="2">
    <source>
        <dbReference type="EMBL" id="GII32376.1"/>
    </source>
</evidence>
<dbReference type="Pfam" id="PF00106">
    <property type="entry name" value="adh_short"/>
    <property type="match status" value="1"/>
</dbReference>
<evidence type="ECO:0000256" key="1">
    <source>
        <dbReference type="RuleBase" id="RU000363"/>
    </source>
</evidence>